<reference evidence="1 2" key="1">
    <citation type="submission" date="2022-11" db="EMBL/GenBank/DDBJ databases">
        <title>Minimal conservation of predation-associated metabolite biosynthetic gene clusters underscores biosynthetic potential of Myxococcota including descriptions for ten novel species: Archangium lansinium sp. nov., Myxococcus landrumus sp. nov., Nannocystis bai.</title>
        <authorList>
            <person name="Ahearne A."/>
            <person name="Stevens C."/>
            <person name="Dowd S."/>
        </authorList>
    </citation>
    <scope>NUCLEOTIDE SEQUENCE [LARGE SCALE GENOMIC DNA]</scope>
    <source>
        <strain evidence="1 2">NCWAL01</strain>
    </source>
</reference>
<accession>A0ABT5DEV5</accession>
<keyword evidence="2" id="KW-1185">Reference proteome</keyword>
<comment type="caution">
    <text evidence="1">The sequence shown here is derived from an EMBL/GenBank/DDBJ whole genome shotgun (WGS) entry which is preliminary data.</text>
</comment>
<organism evidence="1 2">
    <name type="scientific">Stigmatella ashevillensis</name>
    <dbReference type="NCBI Taxonomy" id="2995309"/>
    <lineage>
        <taxon>Bacteria</taxon>
        <taxon>Pseudomonadati</taxon>
        <taxon>Myxococcota</taxon>
        <taxon>Myxococcia</taxon>
        <taxon>Myxococcales</taxon>
        <taxon>Cystobacterineae</taxon>
        <taxon>Archangiaceae</taxon>
        <taxon>Stigmatella</taxon>
    </lineage>
</organism>
<evidence type="ECO:0000313" key="2">
    <source>
        <dbReference type="Proteomes" id="UP001221838"/>
    </source>
</evidence>
<proteinExistence type="predicted"/>
<sequence>MSGPPCGVVWLWIHLVGTAALAQPSPEIPFLLDVPSDVHALRPYETSLKEPSEAHAIQEVREEEQAAPPAGEQALTGLIALGILGEQGVRVMKLNPEDWAPPGMTVSRARLYVATGWMALEVTLSLARGERPWTPAGAVVDHWQSEKASPKVVVRLLEGVSLLPGGSARMVVEWETPTEQKSLRCKLLVSERDGEREFKVTALSIADPLPDTSRRGGRP</sequence>
<dbReference type="InterPro" id="IPR011754">
    <property type="entry name" value="Mxa_paralog_2268"/>
</dbReference>
<dbReference type="EMBL" id="JAQNDM010000002">
    <property type="protein sequence ID" value="MDC0711333.1"/>
    <property type="molecule type" value="Genomic_DNA"/>
</dbReference>
<dbReference type="Pfam" id="PF09544">
    <property type="entry name" value="DUF2381"/>
    <property type="match status" value="1"/>
</dbReference>
<dbReference type="Proteomes" id="UP001221838">
    <property type="component" value="Unassembled WGS sequence"/>
</dbReference>
<gene>
    <name evidence="1" type="ORF">POL68_22880</name>
</gene>
<dbReference type="RefSeq" id="WP_272141289.1">
    <property type="nucleotide sequence ID" value="NZ_JAQNDM010000002.1"/>
</dbReference>
<protein>
    <submittedName>
        <fullName evidence="1">DUF2381 family protein</fullName>
    </submittedName>
</protein>
<evidence type="ECO:0000313" key="1">
    <source>
        <dbReference type="EMBL" id="MDC0711333.1"/>
    </source>
</evidence>
<name>A0ABT5DEV5_9BACT</name>